<keyword evidence="2" id="KW-0808">Transferase</keyword>
<dbReference type="InterPro" id="IPR001876">
    <property type="entry name" value="Znf_RanBP2"/>
</dbReference>
<evidence type="ECO:0000256" key="6">
    <source>
        <dbReference type="ARBA" id="ARBA00022786"/>
    </source>
</evidence>
<comment type="similarity">
    <text evidence="1">Belongs to the RBR family.</text>
</comment>
<evidence type="ECO:0000313" key="11">
    <source>
        <dbReference type="EMBL" id="CAF1617253.1"/>
    </source>
</evidence>
<evidence type="ECO:0000256" key="8">
    <source>
        <dbReference type="SAM" id="MobiDB-lite"/>
    </source>
</evidence>
<feature type="domain" description="RING-type" evidence="9">
    <location>
        <begin position="183"/>
        <end position="386"/>
    </location>
</feature>
<proteinExistence type="inferred from homology"/>
<dbReference type="Proteomes" id="UP000663877">
    <property type="component" value="Unassembled WGS sequence"/>
</dbReference>
<dbReference type="AlphaFoldDB" id="A0A813WLZ5"/>
<evidence type="ECO:0000256" key="1">
    <source>
        <dbReference type="ARBA" id="ARBA00008278"/>
    </source>
</evidence>
<dbReference type="OrthoDB" id="9983331at2759"/>
<evidence type="ECO:0000313" key="12">
    <source>
        <dbReference type="Proteomes" id="UP000663832"/>
    </source>
</evidence>
<dbReference type="GO" id="GO:0016740">
    <property type="term" value="F:transferase activity"/>
    <property type="evidence" value="ECO:0007669"/>
    <property type="project" value="UniProtKB-KW"/>
</dbReference>
<protein>
    <recommendedName>
        <fullName evidence="9">RING-type domain-containing protein</fullName>
    </recommendedName>
</protein>
<dbReference type="PROSITE" id="PS51873">
    <property type="entry name" value="TRIAD"/>
    <property type="match status" value="1"/>
</dbReference>
<dbReference type="InterPro" id="IPR044066">
    <property type="entry name" value="TRIAD_supradom"/>
</dbReference>
<reference evidence="10" key="1">
    <citation type="submission" date="2021-02" db="EMBL/GenBank/DDBJ databases">
        <authorList>
            <person name="Nowell W R."/>
        </authorList>
    </citation>
    <scope>NUCLEOTIDE SEQUENCE</scope>
</reference>
<evidence type="ECO:0000256" key="3">
    <source>
        <dbReference type="ARBA" id="ARBA00022723"/>
    </source>
</evidence>
<organism evidence="10 13">
    <name type="scientific">Adineta steineri</name>
    <dbReference type="NCBI Taxonomy" id="433720"/>
    <lineage>
        <taxon>Eukaryota</taxon>
        <taxon>Metazoa</taxon>
        <taxon>Spiralia</taxon>
        <taxon>Gnathifera</taxon>
        <taxon>Rotifera</taxon>
        <taxon>Eurotatoria</taxon>
        <taxon>Bdelloidea</taxon>
        <taxon>Adinetida</taxon>
        <taxon>Adinetidae</taxon>
        <taxon>Adineta</taxon>
    </lineage>
</organism>
<keyword evidence="7" id="KW-0862">Zinc</keyword>
<dbReference type="GO" id="GO:0008270">
    <property type="term" value="F:zinc ion binding"/>
    <property type="evidence" value="ECO:0007669"/>
    <property type="project" value="UniProtKB-KW"/>
</dbReference>
<feature type="region of interest" description="Disordered" evidence="8">
    <location>
        <begin position="82"/>
        <end position="115"/>
    </location>
</feature>
<evidence type="ECO:0000256" key="5">
    <source>
        <dbReference type="ARBA" id="ARBA00022771"/>
    </source>
</evidence>
<evidence type="ECO:0000256" key="4">
    <source>
        <dbReference type="ARBA" id="ARBA00022737"/>
    </source>
</evidence>
<dbReference type="SMART" id="SM00547">
    <property type="entry name" value="ZnF_RBZ"/>
    <property type="match status" value="2"/>
</dbReference>
<evidence type="ECO:0000256" key="2">
    <source>
        <dbReference type="ARBA" id="ARBA00022679"/>
    </source>
</evidence>
<evidence type="ECO:0000313" key="13">
    <source>
        <dbReference type="Proteomes" id="UP000663877"/>
    </source>
</evidence>
<accession>A0A813WLZ5</accession>
<keyword evidence="12" id="KW-1185">Reference proteome</keyword>
<keyword evidence="6" id="KW-0833">Ubl conjugation pathway</keyword>
<dbReference type="EMBL" id="CAJNOM010001721">
    <property type="protein sequence ID" value="CAF1617253.1"/>
    <property type="molecule type" value="Genomic_DNA"/>
</dbReference>
<dbReference type="Gene3D" id="4.10.1060.10">
    <property type="entry name" value="Zinc finger, RanBP2-type"/>
    <property type="match status" value="1"/>
</dbReference>
<keyword evidence="3" id="KW-0479">Metal-binding</keyword>
<evidence type="ECO:0000313" key="10">
    <source>
        <dbReference type="EMBL" id="CAF0854242.1"/>
    </source>
</evidence>
<name>A0A813WLZ5_9BILA</name>
<comment type="caution">
    <text evidence="10">The sequence shown here is derived from an EMBL/GenBank/DDBJ whole genome shotgun (WGS) entry which is preliminary data.</text>
</comment>
<keyword evidence="5" id="KW-0863">Zinc-finger</keyword>
<sequence>MSEISDTYACDRCTYVQSSNAEKCEMCDTPNPNRSKLRKENDDKVLKCPTCTFDNTGDFITVCGMCGHEFDLDNSIVKKLRTSDDDSDEKDDEEEDEEEDEDDYDDFELPMPQNKNKTQKIIEAVEIAMNEDELQSYYNQYISILKEQRQQTKTVSDQQLHEIVTQLFNSLQYKHEQPEGQLVYKCCQICLDKDEMVILMNACGHRMICRDDFHQYLSTRIRDGDLLPWIPCPAEICNVPCDAKTIIERGSLTHAELVSFIITYMLKKLSRNENFITCVQCQQGGFLQIGSPRKEEVICQICNVKQTIEKGSDGDLDLAFKEMIQSGELRECPTCRLLTLKEKGLCNVIECAKCGVWWNWRTREQGHSEKDLKQKARMNGTLWEPGELRYQQDLERRNPEEFKALLERNGIKYNPNYVRGGWNDH</sequence>
<feature type="compositionally biased region" description="Acidic residues" evidence="8">
    <location>
        <begin position="85"/>
        <end position="108"/>
    </location>
</feature>
<dbReference type="Proteomes" id="UP000663832">
    <property type="component" value="Unassembled WGS sequence"/>
</dbReference>
<gene>
    <name evidence="10" type="ORF">BJG266_LOCUS8015</name>
    <name evidence="11" type="ORF">QVE165_LOCUS55024</name>
</gene>
<dbReference type="SUPFAM" id="SSF57850">
    <property type="entry name" value="RING/U-box"/>
    <property type="match status" value="1"/>
</dbReference>
<dbReference type="EMBL" id="CAJNOI010000025">
    <property type="protein sequence ID" value="CAF0854242.1"/>
    <property type="molecule type" value="Genomic_DNA"/>
</dbReference>
<keyword evidence="4" id="KW-0677">Repeat</keyword>
<evidence type="ECO:0000259" key="9">
    <source>
        <dbReference type="PROSITE" id="PS51873"/>
    </source>
</evidence>
<evidence type="ECO:0000256" key="7">
    <source>
        <dbReference type="ARBA" id="ARBA00022833"/>
    </source>
</evidence>